<feature type="transmembrane region" description="Helical" evidence="1">
    <location>
        <begin position="170"/>
        <end position="194"/>
    </location>
</feature>
<dbReference type="RefSeq" id="WP_347690657.1">
    <property type="nucleotide sequence ID" value="NZ_JBDPZN010000007.1"/>
</dbReference>
<gene>
    <name evidence="2" type="ORF">ABHN84_16235</name>
</gene>
<protein>
    <recommendedName>
        <fullName evidence="4">DUF1700 domain-containing protein</fullName>
    </recommendedName>
</protein>
<dbReference type="Proteomes" id="UP001477278">
    <property type="component" value="Unassembled WGS sequence"/>
</dbReference>
<keyword evidence="1" id="KW-0472">Membrane</keyword>
<dbReference type="EMBL" id="JBDPZN010000007">
    <property type="protein sequence ID" value="MEO3683826.1"/>
    <property type="molecule type" value="Genomic_DNA"/>
</dbReference>
<organism evidence="2 3">
    <name type="scientific">Shewanella vesiculosa</name>
    <dbReference type="NCBI Taxonomy" id="518738"/>
    <lineage>
        <taxon>Bacteria</taxon>
        <taxon>Pseudomonadati</taxon>
        <taxon>Pseudomonadota</taxon>
        <taxon>Gammaproteobacteria</taxon>
        <taxon>Alteromonadales</taxon>
        <taxon>Shewanellaceae</taxon>
        <taxon>Shewanella</taxon>
    </lineage>
</organism>
<keyword evidence="3" id="KW-1185">Reference proteome</keyword>
<keyword evidence="1" id="KW-0812">Transmembrane</keyword>
<comment type="caution">
    <text evidence="2">The sequence shown here is derived from an EMBL/GenBank/DDBJ whole genome shotgun (WGS) entry which is preliminary data.</text>
</comment>
<evidence type="ECO:0000256" key="1">
    <source>
        <dbReference type="SAM" id="Phobius"/>
    </source>
</evidence>
<proteinExistence type="predicted"/>
<evidence type="ECO:0008006" key="4">
    <source>
        <dbReference type="Google" id="ProtNLM"/>
    </source>
</evidence>
<feature type="transmembrane region" description="Helical" evidence="1">
    <location>
        <begin position="109"/>
        <end position="137"/>
    </location>
</feature>
<evidence type="ECO:0000313" key="3">
    <source>
        <dbReference type="Proteomes" id="UP001477278"/>
    </source>
</evidence>
<sequence>MTHQFPIKSETSKKLWSNFERELNHKLAPLSVSEKDDIKMEILSHLYESALNDGAESEEKRIINAIDRLGEPDLYLTPLILDILHAQSVAKGHPKAILKSLLQITQKSLLHLSLTAIFGFGYFISFIFFIMGIMHIFNPEVGIWLDNNGGLLSLSFSHQDNATQWLPAQFSFIAILASVFAYWGLSKLLYLLFFKPKVNKQSSY</sequence>
<accession>A0ABV0FSK6</accession>
<keyword evidence="1" id="KW-1133">Transmembrane helix</keyword>
<name>A0ABV0FSK6_9GAMM</name>
<evidence type="ECO:0000313" key="2">
    <source>
        <dbReference type="EMBL" id="MEO3683826.1"/>
    </source>
</evidence>
<reference evidence="2 3" key="1">
    <citation type="submission" date="2024-05" db="EMBL/GenBank/DDBJ databases">
        <title>Genome sequencing of Marine Estuary Bacteria, Shewanella vesiculosa and S. baltica, and Pseudomonas syringae.</title>
        <authorList>
            <person name="Gurung A."/>
            <person name="Maclea K.S."/>
        </authorList>
    </citation>
    <scope>NUCLEOTIDE SEQUENCE [LARGE SCALE GENOMIC DNA]</scope>
    <source>
        <strain evidence="2 3">1A</strain>
    </source>
</reference>